<feature type="transmembrane region" description="Helical" evidence="1">
    <location>
        <begin position="72"/>
        <end position="90"/>
    </location>
</feature>
<proteinExistence type="predicted"/>
<evidence type="ECO:0000313" key="2">
    <source>
        <dbReference type="EnsemblProtists" id="PYU1_T004943"/>
    </source>
</evidence>
<dbReference type="HOGENOM" id="CLU_1998617_0_0_1"/>
<dbReference type="AlphaFoldDB" id="K3WJ01"/>
<dbReference type="InParanoid" id="K3WJ01"/>
<accession>K3WJ01</accession>
<keyword evidence="1" id="KW-1133">Transmembrane helix</keyword>
<sequence length="125" mass="13559">MADVLVSGDGGNATAALPPLSVEPSEGPVLHLDLEFRQVDTLLAVAYAGACFFSFWAFFMHWRSPARQAATLGFYLLMGLAALTRVVWFATPYGVMSVLVQPQRIMMGDDGWVMFLTAEGVELVG</sequence>
<evidence type="ECO:0000313" key="3">
    <source>
        <dbReference type="Proteomes" id="UP000019132"/>
    </source>
</evidence>
<reference evidence="3" key="2">
    <citation type="submission" date="2010-04" db="EMBL/GenBank/DDBJ databases">
        <authorList>
            <person name="Buell R."/>
            <person name="Hamilton J."/>
            <person name="Hostetler J."/>
        </authorList>
    </citation>
    <scope>NUCLEOTIDE SEQUENCE [LARGE SCALE GENOMIC DNA]</scope>
    <source>
        <strain evidence="3">DAOM:BR144</strain>
    </source>
</reference>
<dbReference type="Proteomes" id="UP000019132">
    <property type="component" value="Unassembled WGS sequence"/>
</dbReference>
<dbReference type="EMBL" id="GL376564">
    <property type="status" value="NOT_ANNOTATED_CDS"/>
    <property type="molecule type" value="Genomic_DNA"/>
</dbReference>
<protein>
    <submittedName>
        <fullName evidence="2">Uncharacterized protein</fullName>
    </submittedName>
</protein>
<evidence type="ECO:0000256" key="1">
    <source>
        <dbReference type="SAM" id="Phobius"/>
    </source>
</evidence>
<keyword evidence="3" id="KW-1185">Reference proteome</keyword>
<dbReference type="eggNOG" id="ENOG502QUDV">
    <property type="taxonomic scope" value="Eukaryota"/>
</dbReference>
<keyword evidence="1" id="KW-0812">Transmembrane</keyword>
<dbReference type="EnsemblProtists" id="PYU1_T004943">
    <property type="protein sequence ID" value="PYU1_T004943"/>
    <property type="gene ID" value="PYU1_G004932"/>
</dbReference>
<reference evidence="2" key="3">
    <citation type="submission" date="2015-02" db="UniProtKB">
        <authorList>
            <consortium name="EnsemblProtists"/>
        </authorList>
    </citation>
    <scope>IDENTIFICATION</scope>
    <source>
        <strain evidence="2">DAOM BR144</strain>
    </source>
</reference>
<feature type="transmembrane region" description="Helical" evidence="1">
    <location>
        <begin position="41"/>
        <end position="60"/>
    </location>
</feature>
<reference evidence="3" key="1">
    <citation type="journal article" date="2010" name="Genome Biol.">
        <title>Genome sequence of the necrotrophic plant pathogen Pythium ultimum reveals original pathogenicity mechanisms and effector repertoire.</title>
        <authorList>
            <person name="Levesque C.A."/>
            <person name="Brouwer H."/>
            <person name="Cano L."/>
            <person name="Hamilton J.P."/>
            <person name="Holt C."/>
            <person name="Huitema E."/>
            <person name="Raffaele S."/>
            <person name="Robideau G.P."/>
            <person name="Thines M."/>
            <person name="Win J."/>
            <person name="Zerillo M.M."/>
            <person name="Beakes G.W."/>
            <person name="Boore J.L."/>
            <person name="Busam D."/>
            <person name="Dumas B."/>
            <person name="Ferriera S."/>
            <person name="Fuerstenberg S.I."/>
            <person name="Gachon C.M."/>
            <person name="Gaulin E."/>
            <person name="Govers F."/>
            <person name="Grenville-Briggs L."/>
            <person name="Horner N."/>
            <person name="Hostetler J."/>
            <person name="Jiang R.H."/>
            <person name="Johnson J."/>
            <person name="Krajaejun T."/>
            <person name="Lin H."/>
            <person name="Meijer H.J."/>
            <person name="Moore B."/>
            <person name="Morris P."/>
            <person name="Phuntmart V."/>
            <person name="Puiu D."/>
            <person name="Shetty J."/>
            <person name="Stajich J.E."/>
            <person name="Tripathy S."/>
            <person name="Wawra S."/>
            <person name="van West P."/>
            <person name="Whitty B.R."/>
            <person name="Coutinho P.M."/>
            <person name="Henrissat B."/>
            <person name="Martin F."/>
            <person name="Thomas P.D."/>
            <person name="Tyler B.M."/>
            <person name="De Vries R.P."/>
            <person name="Kamoun S."/>
            <person name="Yandell M."/>
            <person name="Tisserat N."/>
            <person name="Buell C.R."/>
        </authorList>
    </citation>
    <scope>NUCLEOTIDE SEQUENCE</scope>
    <source>
        <strain evidence="3">DAOM:BR144</strain>
    </source>
</reference>
<organism evidence="2 3">
    <name type="scientific">Globisporangium ultimum (strain ATCC 200006 / CBS 805.95 / DAOM BR144)</name>
    <name type="common">Pythium ultimum</name>
    <dbReference type="NCBI Taxonomy" id="431595"/>
    <lineage>
        <taxon>Eukaryota</taxon>
        <taxon>Sar</taxon>
        <taxon>Stramenopiles</taxon>
        <taxon>Oomycota</taxon>
        <taxon>Peronosporomycetes</taxon>
        <taxon>Pythiales</taxon>
        <taxon>Pythiaceae</taxon>
        <taxon>Globisporangium</taxon>
    </lineage>
</organism>
<dbReference type="VEuPathDB" id="FungiDB:PYU1_G004932"/>
<keyword evidence="1" id="KW-0472">Membrane</keyword>
<name>K3WJ01_GLOUD</name>